<accession>A0A3M8CZ87</accession>
<keyword evidence="5" id="KW-0597">Phosphoprotein</keyword>
<dbReference type="Pfam" id="PF03704">
    <property type="entry name" value="BTAD"/>
    <property type="match status" value="1"/>
</dbReference>
<dbReference type="Pfam" id="PF00072">
    <property type="entry name" value="Response_reg"/>
    <property type="match status" value="1"/>
</dbReference>
<reference evidence="7 8" key="1">
    <citation type="submission" date="2018-10" db="EMBL/GenBank/DDBJ databases">
        <title>Phylogenomics of Brevibacillus.</title>
        <authorList>
            <person name="Dunlap C."/>
        </authorList>
    </citation>
    <scope>NUCLEOTIDE SEQUENCE [LARGE SCALE GENOMIC DNA]</scope>
    <source>
        <strain evidence="7 8">JCM 15774</strain>
    </source>
</reference>
<dbReference type="InterPro" id="IPR011006">
    <property type="entry name" value="CheY-like_superfamily"/>
</dbReference>
<feature type="domain" description="Response regulatory" evidence="6">
    <location>
        <begin position="1"/>
        <end position="101"/>
    </location>
</feature>
<dbReference type="PANTHER" id="PTHR35807:SF2">
    <property type="entry name" value="TRANSCRIPTIONAL ACTIVATOR DOMAIN"/>
    <property type="match status" value="1"/>
</dbReference>
<dbReference type="SUPFAM" id="SSF46894">
    <property type="entry name" value="C-terminal effector domain of the bipartite response regulators"/>
    <property type="match status" value="1"/>
</dbReference>
<keyword evidence="4" id="KW-0804">Transcription</keyword>
<dbReference type="GO" id="GO:0000160">
    <property type="term" value="P:phosphorelay signal transduction system"/>
    <property type="evidence" value="ECO:0007669"/>
    <property type="project" value="UniProtKB-KW"/>
</dbReference>
<dbReference type="SUPFAM" id="SSF48452">
    <property type="entry name" value="TPR-like"/>
    <property type="match status" value="1"/>
</dbReference>
<dbReference type="InterPro" id="IPR011990">
    <property type="entry name" value="TPR-like_helical_dom_sf"/>
</dbReference>
<gene>
    <name evidence="7" type="ORF">EDM59_25155</name>
</gene>
<dbReference type="InterPro" id="IPR016032">
    <property type="entry name" value="Sig_transdc_resp-reg_C-effctor"/>
</dbReference>
<dbReference type="PROSITE" id="PS50110">
    <property type="entry name" value="RESPONSE_REGULATORY"/>
    <property type="match status" value="1"/>
</dbReference>
<name>A0A3M8CZ87_9BACL</name>
<evidence type="ECO:0000313" key="8">
    <source>
        <dbReference type="Proteomes" id="UP000269573"/>
    </source>
</evidence>
<dbReference type="InterPro" id="IPR036388">
    <property type="entry name" value="WH-like_DNA-bd_sf"/>
</dbReference>
<dbReference type="InterPro" id="IPR005158">
    <property type="entry name" value="BTAD"/>
</dbReference>
<keyword evidence="2" id="KW-0805">Transcription regulation</keyword>
<keyword evidence="1" id="KW-0902">Two-component regulatory system</keyword>
<dbReference type="Gene3D" id="1.25.40.10">
    <property type="entry name" value="Tetratricopeptide repeat domain"/>
    <property type="match status" value="1"/>
</dbReference>
<evidence type="ECO:0000256" key="4">
    <source>
        <dbReference type="ARBA" id="ARBA00023163"/>
    </source>
</evidence>
<dbReference type="GO" id="GO:0006355">
    <property type="term" value="P:regulation of DNA-templated transcription"/>
    <property type="evidence" value="ECO:0007669"/>
    <property type="project" value="InterPro"/>
</dbReference>
<keyword evidence="8" id="KW-1185">Reference proteome</keyword>
<dbReference type="EMBL" id="RHHU01000017">
    <property type="protein sequence ID" value="RNB80611.1"/>
    <property type="molecule type" value="Genomic_DNA"/>
</dbReference>
<dbReference type="Gene3D" id="1.10.10.10">
    <property type="entry name" value="Winged helix-like DNA-binding domain superfamily/Winged helix DNA-binding domain"/>
    <property type="match status" value="1"/>
</dbReference>
<dbReference type="Gene3D" id="3.40.50.2300">
    <property type="match status" value="1"/>
</dbReference>
<organism evidence="7 8">
    <name type="scientific">Brevibacillus nitrificans</name>
    <dbReference type="NCBI Taxonomy" id="651560"/>
    <lineage>
        <taxon>Bacteria</taxon>
        <taxon>Bacillati</taxon>
        <taxon>Bacillota</taxon>
        <taxon>Bacilli</taxon>
        <taxon>Bacillales</taxon>
        <taxon>Paenibacillaceae</taxon>
        <taxon>Brevibacillus</taxon>
    </lineage>
</organism>
<dbReference type="SMART" id="SM00448">
    <property type="entry name" value="REC"/>
    <property type="match status" value="1"/>
</dbReference>
<keyword evidence="3" id="KW-0238">DNA-binding</keyword>
<dbReference type="PANTHER" id="PTHR35807">
    <property type="entry name" value="TRANSCRIPTIONAL REGULATOR REDD-RELATED"/>
    <property type="match status" value="1"/>
</dbReference>
<comment type="caution">
    <text evidence="7">The sequence shown here is derived from an EMBL/GenBank/DDBJ whole genome shotgun (WGS) entry which is preliminary data.</text>
</comment>
<feature type="modified residue" description="4-aspartylphosphate" evidence="5">
    <location>
        <position position="38"/>
    </location>
</feature>
<sequence length="367" mass="43478">MEKILDGIEGIAIVGRYQDSVKALHDIPNLRPDVVFLDVEMPERDGIEIAEEISLLLPDIDIVFVTAYEEYAVKAFELDALDYVLKPVQRERLQKTLKRLQKEKEWMAEEKRTGPPQTRIHCFQSLQIEVAGDGLQTIRWRTAKAQELFAFLIHRRGKPVRKDYLLELFWTDMEWKKGYSLLYTTVYQIRKTLERLGIGLKITNHEDGYLLELGGISLDVEEWESQLRSLPPISEDSLSKHMELIEQYRGDYFAEYDYLWAESERQRLRADWYDHAMQVGRYLVGEREYPKAIALYLRLLQFLPHLEELHFTLMQLYDTVGDREAVTLQYNQLRNMLQEDFDMDPRPDITEWLQKRKHVYRGEIDGN</sequence>
<dbReference type="SMART" id="SM01043">
    <property type="entry name" value="BTAD"/>
    <property type="match status" value="1"/>
</dbReference>
<dbReference type="SUPFAM" id="SSF52172">
    <property type="entry name" value="CheY-like"/>
    <property type="match status" value="1"/>
</dbReference>
<evidence type="ECO:0000256" key="1">
    <source>
        <dbReference type="ARBA" id="ARBA00023012"/>
    </source>
</evidence>
<dbReference type="Proteomes" id="UP000269573">
    <property type="component" value="Unassembled WGS sequence"/>
</dbReference>
<evidence type="ECO:0000256" key="3">
    <source>
        <dbReference type="ARBA" id="ARBA00023125"/>
    </source>
</evidence>
<evidence type="ECO:0000256" key="2">
    <source>
        <dbReference type="ARBA" id="ARBA00023015"/>
    </source>
</evidence>
<dbReference type="AlphaFoldDB" id="A0A3M8CZ87"/>
<evidence type="ECO:0000313" key="7">
    <source>
        <dbReference type="EMBL" id="RNB80611.1"/>
    </source>
</evidence>
<dbReference type="InterPro" id="IPR051677">
    <property type="entry name" value="AfsR-DnrI-RedD_regulator"/>
</dbReference>
<protein>
    <submittedName>
        <fullName evidence="7">Response regulator</fullName>
    </submittedName>
</protein>
<proteinExistence type="predicted"/>
<evidence type="ECO:0000259" key="6">
    <source>
        <dbReference type="PROSITE" id="PS50110"/>
    </source>
</evidence>
<dbReference type="InterPro" id="IPR001789">
    <property type="entry name" value="Sig_transdc_resp-reg_receiver"/>
</dbReference>
<evidence type="ECO:0000256" key="5">
    <source>
        <dbReference type="PROSITE-ProRule" id="PRU00169"/>
    </source>
</evidence>
<dbReference type="GO" id="GO:0003677">
    <property type="term" value="F:DNA binding"/>
    <property type="evidence" value="ECO:0007669"/>
    <property type="project" value="UniProtKB-KW"/>
</dbReference>